<organism evidence="1">
    <name type="scientific">Arthrobacter sp. K5</name>
    <dbReference type="NCBI Taxonomy" id="2839623"/>
    <lineage>
        <taxon>Bacteria</taxon>
        <taxon>Bacillati</taxon>
        <taxon>Actinomycetota</taxon>
        <taxon>Actinomycetes</taxon>
        <taxon>Micrococcales</taxon>
        <taxon>Micrococcaceae</taxon>
        <taxon>Arthrobacter</taxon>
    </lineage>
</organism>
<proteinExistence type="predicted"/>
<protein>
    <submittedName>
        <fullName evidence="1">Uncharacterized protein</fullName>
    </submittedName>
</protein>
<dbReference type="EMBL" id="CP159279">
    <property type="protein sequence ID" value="XCH10072.1"/>
    <property type="molecule type" value="Genomic_DNA"/>
</dbReference>
<evidence type="ECO:0000313" key="1">
    <source>
        <dbReference type="EMBL" id="XCH10072.1"/>
    </source>
</evidence>
<dbReference type="AlphaFoldDB" id="A0AAU8EM81"/>
<dbReference type="RefSeq" id="WP_353710745.1">
    <property type="nucleotide sequence ID" value="NZ_CP159279.1"/>
</dbReference>
<gene>
    <name evidence="1" type="ORF">ABRP34_14640</name>
</gene>
<sequence>MGSTTAADDLPHRLEPYDQVVYLVDFWEVVNYVFAEEPQLRQVNIWVSVKVAGQPQPYDSRKHGYWSIRREWVSVLAPYTKRSAHSVILAALMNVFENAGQIRIWQTLLPDWNSASRLKANLKR</sequence>
<name>A0AAU8EM81_9MICC</name>
<accession>A0AAU8EM81</accession>
<reference evidence="1" key="1">
    <citation type="submission" date="2024-06" db="EMBL/GenBank/DDBJ databases">
        <title>Biodegradation of dimethachlon by Arthrobacter sp. K5: mechanistic insights and ecological implications.</title>
        <authorList>
            <person name="Hu S."/>
            <person name="Lu P."/>
        </authorList>
    </citation>
    <scope>NUCLEOTIDE SEQUENCE</scope>
    <source>
        <strain evidence="1">K5</strain>
    </source>
</reference>